<feature type="domain" description="Condensation" evidence="1">
    <location>
        <begin position="46"/>
        <end position="336"/>
    </location>
</feature>
<evidence type="ECO:0000259" key="1">
    <source>
        <dbReference type="Pfam" id="PF00668"/>
    </source>
</evidence>
<dbReference type="SUPFAM" id="SSF52777">
    <property type="entry name" value="CoA-dependent acyltransferases"/>
    <property type="match status" value="2"/>
</dbReference>
<dbReference type="Gene3D" id="3.30.559.30">
    <property type="entry name" value="Nonribosomal peptide synthetase, condensation domain"/>
    <property type="match status" value="1"/>
</dbReference>
<dbReference type="eggNOG" id="COG1020">
    <property type="taxonomic scope" value="Bacteria"/>
</dbReference>
<evidence type="ECO:0000313" key="2">
    <source>
        <dbReference type="EMBL" id="ACU73731.1"/>
    </source>
</evidence>
<dbReference type="Gene3D" id="3.30.559.10">
    <property type="entry name" value="Chloramphenicol acetyltransferase-like domain"/>
    <property type="match status" value="1"/>
</dbReference>
<evidence type="ECO:0000313" key="3">
    <source>
        <dbReference type="Proteomes" id="UP000000851"/>
    </source>
</evidence>
<dbReference type="Proteomes" id="UP000000851">
    <property type="component" value="Chromosome"/>
</dbReference>
<sequence>MPNLSASAREIPVPFEGKGSGVCAMTWGQQAIWDTIARTGRTLNIGGVMAMPEGTPVEEIAGVLRFAMSRHQSLRARLRLDDIDDRGLPRQQVFESGQTALVVLDVSDADDPATAAEELRMRYEMTPFDYEHEWPVRMAVVCRGGKVSHLVVQYCHLAVDGGGIDALIRDLEHLDPETGAATAPVQGAELLTLAESQASASGRRRSDKALRFWEKGLRSIPAQRFNGSDDPREDRFWEMYCYSPAMFLALQSIAARTKAETTHVALAAFAVSLARVTGRSPSVTQVLVNNRFRPDFADAVMQVSQSGLCVVDVADCTFDEVVGRAWKAATAAYLHGYFDETARTRLFDQVDEERGEHVDVSCFVNDRRGQSGPQPGDPLPTPEELAAALHRTRMRWDRRMPMYDTTMFLHLDAAPDANVPGRTDPHESELPAVYFQLWADTHKIAPADIERFARGLEGVLVEAAFDGTVPTRVAAMG</sequence>
<dbReference type="Pfam" id="PF00668">
    <property type="entry name" value="Condensation"/>
    <property type="match status" value="1"/>
</dbReference>
<protein>
    <submittedName>
        <fullName evidence="2">Condensation domain protein</fullName>
    </submittedName>
</protein>
<dbReference type="AlphaFoldDB" id="C7Q1K2"/>
<keyword evidence="3" id="KW-1185">Reference proteome</keyword>
<organism evidence="2 3">
    <name type="scientific">Catenulispora acidiphila (strain DSM 44928 / JCM 14897 / NBRC 102108 / NRRL B-24433 / ID139908)</name>
    <dbReference type="NCBI Taxonomy" id="479433"/>
    <lineage>
        <taxon>Bacteria</taxon>
        <taxon>Bacillati</taxon>
        <taxon>Actinomycetota</taxon>
        <taxon>Actinomycetes</taxon>
        <taxon>Catenulisporales</taxon>
        <taxon>Catenulisporaceae</taxon>
        <taxon>Catenulispora</taxon>
    </lineage>
</organism>
<dbReference type="KEGG" id="cai:Caci_4871"/>
<dbReference type="OrthoDB" id="5194982at2"/>
<reference evidence="2 3" key="1">
    <citation type="journal article" date="2009" name="Stand. Genomic Sci.">
        <title>Complete genome sequence of Catenulispora acidiphila type strain (ID 139908).</title>
        <authorList>
            <person name="Copeland A."/>
            <person name="Lapidus A."/>
            <person name="Glavina Del Rio T."/>
            <person name="Nolan M."/>
            <person name="Lucas S."/>
            <person name="Chen F."/>
            <person name="Tice H."/>
            <person name="Cheng J.F."/>
            <person name="Bruce D."/>
            <person name="Goodwin L."/>
            <person name="Pitluck S."/>
            <person name="Mikhailova N."/>
            <person name="Pati A."/>
            <person name="Ivanova N."/>
            <person name="Mavromatis K."/>
            <person name="Chen A."/>
            <person name="Palaniappan K."/>
            <person name="Chain P."/>
            <person name="Land M."/>
            <person name="Hauser L."/>
            <person name="Chang Y.J."/>
            <person name="Jeffries C.D."/>
            <person name="Chertkov O."/>
            <person name="Brettin T."/>
            <person name="Detter J.C."/>
            <person name="Han C."/>
            <person name="Ali Z."/>
            <person name="Tindall B.J."/>
            <person name="Goker M."/>
            <person name="Bristow J."/>
            <person name="Eisen J.A."/>
            <person name="Markowitz V."/>
            <person name="Hugenholtz P."/>
            <person name="Kyrpides N.C."/>
            <person name="Klenk H.P."/>
        </authorList>
    </citation>
    <scope>NUCLEOTIDE SEQUENCE [LARGE SCALE GENOMIC DNA]</scope>
    <source>
        <strain evidence="3">DSM 44928 / JCM 14897 / NBRC 102108 / NRRL B-24433 / ID139908</strain>
    </source>
</reference>
<dbReference type="InParanoid" id="C7Q1K2"/>
<dbReference type="InterPro" id="IPR023213">
    <property type="entry name" value="CAT-like_dom_sf"/>
</dbReference>
<dbReference type="EMBL" id="CP001700">
    <property type="protein sequence ID" value="ACU73731.1"/>
    <property type="molecule type" value="Genomic_DNA"/>
</dbReference>
<accession>C7Q1K2</accession>
<dbReference type="GO" id="GO:0008610">
    <property type="term" value="P:lipid biosynthetic process"/>
    <property type="evidence" value="ECO:0007669"/>
    <property type="project" value="UniProtKB-ARBA"/>
</dbReference>
<gene>
    <name evidence="2" type="ordered locus">Caci_4871</name>
</gene>
<dbReference type="HOGENOM" id="CLU_032284_1_0_11"/>
<dbReference type="GO" id="GO:0003824">
    <property type="term" value="F:catalytic activity"/>
    <property type="evidence" value="ECO:0007669"/>
    <property type="project" value="InterPro"/>
</dbReference>
<dbReference type="InterPro" id="IPR001242">
    <property type="entry name" value="Condensation_dom"/>
</dbReference>
<dbReference type="STRING" id="479433.Caci_4871"/>
<dbReference type="RefSeq" id="WP_015793460.1">
    <property type="nucleotide sequence ID" value="NC_013131.1"/>
</dbReference>
<name>C7Q1K2_CATAD</name>
<proteinExistence type="predicted"/>